<feature type="transmembrane region" description="Helical" evidence="1">
    <location>
        <begin position="210"/>
        <end position="227"/>
    </location>
</feature>
<accession>A0A0G0SXV3</accession>
<comment type="caution">
    <text evidence="2">The sequence shown here is derived from an EMBL/GenBank/DDBJ whole genome shotgun (WGS) entry which is preliminary data.</text>
</comment>
<feature type="transmembrane region" description="Helical" evidence="1">
    <location>
        <begin position="383"/>
        <end position="400"/>
    </location>
</feature>
<feature type="transmembrane region" description="Helical" evidence="1">
    <location>
        <begin position="329"/>
        <end position="347"/>
    </location>
</feature>
<keyword evidence="1" id="KW-0472">Membrane</keyword>
<dbReference type="AlphaFoldDB" id="A0A0G0SXV3"/>
<keyword evidence="1" id="KW-0812">Transmembrane</keyword>
<feature type="transmembrane region" description="Helical" evidence="1">
    <location>
        <begin position="239"/>
        <end position="261"/>
    </location>
</feature>
<proteinExistence type="predicted"/>
<feature type="transmembrane region" description="Helical" evidence="1">
    <location>
        <begin position="86"/>
        <end position="104"/>
    </location>
</feature>
<name>A0A0G0SXV3_9BACT</name>
<feature type="transmembrane region" description="Helical" evidence="1">
    <location>
        <begin position="354"/>
        <end position="371"/>
    </location>
</feature>
<gene>
    <name evidence="2" type="ORF">UT61_C0006G0008</name>
</gene>
<dbReference type="EMBL" id="LBXL01000006">
    <property type="protein sequence ID" value="KKR30452.1"/>
    <property type="molecule type" value="Genomic_DNA"/>
</dbReference>
<evidence type="ECO:0000256" key="1">
    <source>
        <dbReference type="SAM" id="Phobius"/>
    </source>
</evidence>
<sequence length="509" mass="56985">MKNFLLILTVFISAIFLVAAIRGISGSPSVDDLNSITWKENGPFELSPERGRFALTYSLVEERSLNFSTALARFVTPDLGYWDGKYVSLFAPAVSFLVIPGYLLGKFIGISQVGSFFIISLFAIANFILIVKISETLGANNRASVLAGLIFLFATPSFAYAINLYQHHISTFLILLCSFLLIKKDKSWLQLLIVWFLITFSLVVDYPNFFLMFPLGLAALIKVLKFRQTTKIYKISFKFSSLLSLSSAFLPLILFGIFNFYSYGSPYRLSGTIASVSSIDSGGEPIFPLDIKETFGNDFQGKGESALGFFRTRNIVNGLYVHLLSPDRGVAIFSPVILFGILGIYFLHKNKFTVLFLSIVVMNIILYSMWGDPWGGWAFGSRYLIPGYAIMSIFISIALTKLSKNKTLLIFFSLLLTYSIAVNTLGAITTSTNPPKIQAIPLQDVTGKIERYSYDRNWEYLNTFGSKSYVFREYVSSYINARSYYFVLTTLISGLSLGIIPLLYLSKTK</sequence>
<reference evidence="2 3" key="1">
    <citation type="journal article" date="2015" name="Nature">
        <title>rRNA introns, odd ribosomes, and small enigmatic genomes across a large radiation of phyla.</title>
        <authorList>
            <person name="Brown C.T."/>
            <person name="Hug L.A."/>
            <person name="Thomas B.C."/>
            <person name="Sharon I."/>
            <person name="Castelle C.J."/>
            <person name="Singh A."/>
            <person name="Wilkins M.J."/>
            <person name="Williams K.H."/>
            <person name="Banfield J.F."/>
        </authorList>
    </citation>
    <scope>NUCLEOTIDE SEQUENCE [LARGE SCALE GENOMIC DNA]</scope>
</reference>
<feature type="transmembrane region" description="Helical" evidence="1">
    <location>
        <begin position="407"/>
        <end position="428"/>
    </location>
</feature>
<feature type="transmembrane region" description="Helical" evidence="1">
    <location>
        <begin position="145"/>
        <end position="166"/>
    </location>
</feature>
<feature type="transmembrane region" description="Helical" evidence="1">
    <location>
        <begin position="116"/>
        <end position="133"/>
    </location>
</feature>
<protein>
    <recommendedName>
        <fullName evidence="4">Glycosyltransferase RgtA/B/C/D-like domain-containing protein</fullName>
    </recommendedName>
</protein>
<evidence type="ECO:0000313" key="2">
    <source>
        <dbReference type="EMBL" id="KKR30452.1"/>
    </source>
</evidence>
<feature type="transmembrane region" description="Helical" evidence="1">
    <location>
        <begin position="187"/>
        <end position="204"/>
    </location>
</feature>
<organism evidence="2 3">
    <name type="scientific">Candidatus Woesebacteria bacterium GW2011_GWA1_39_8</name>
    <dbReference type="NCBI Taxonomy" id="1618552"/>
    <lineage>
        <taxon>Bacteria</taxon>
        <taxon>Candidatus Woeseibacteriota</taxon>
    </lineage>
</organism>
<dbReference type="Proteomes" id="UP000034793">
    <property type="component" value="Unassembled WGS sequence"/>
</dbReference>
<evidence type="ECO:0000313" key="3">
    <source>
        <dbReference type="Proteomes" id="UP000034793"/>
    </source>
</evidence>
<feature type="transmembrane region" description="Helical" evidence="1">
    <location>
        <begin position="484"/>
        <end position="505"/>
    </location>
</feature>
<evidence type="ECO:0008006" key="4">
    <source>
        <dbReference type="Google" id="ProtNLM"/>
    </source>
</evidence>
<keyword evidence="1" id="KW-1133">Transmembrane helix</keyword>